<comment type="subcellular location">
    <subcellularLocation>
        <location evidence="1">Membrane</location>
        <topology evidence="1">Multi-pass membrane protein</topology>
    </subcellularLocation>
</comment>
<dbReference type="Proteomes" id="UP000701801">
    <property type="component" value="Unassembled WGS sequence"/>
</dbReference>
<feature type="transmembrane region" description="Helical" evidence="7">
    <location>
        <begin position="58"/>
        <end position="76"/>
    </location>
</feature>
<reference evidence="9" key="1">
    <citation type="submission" date="2021-07" db="EMBL/GenBank/DDBJ databases">
        <authorList>
            <person name="Durling M."/>
        </authorList>
    </citation>
    <scope>NUCLEOTIDE SEQUENCE</scope>
</reference>
<feature type="transmembrane region" description="Helical" evidence="7">
    <location>
        <begin position="174"/>
        <end position="196"/>
    </location>
</feature>
<evidence type="ECO:0000256" key="1">
    <source>
        <dbReference type="ARBA" id="ARBA00004141"/>
    </source>
</evidence>
<protein>
    <recommendedName>
        <fullName evidence="8">Rhodopsin domain-containing protein</fullName>
    </recommendedName>
</protein>
<dbReference type="AlphaFoldDB" id="A0A9N9LZS5"/>
<feature type="transmembrane region" description="Helical" evidence="7">
    <location>
        <begin position="96"/>
        <end position="122"/>
    </location>
</feature>
<accession>A0A9N9LZS5</accession>
<evidence type="ECO:0000256" key="4">
    <source>
        <dbReference type="ARBA" id="ARBA00023136"/>
    </source>
</evidence>
<dbReference type="PANTHER" id="PTHR33048">
    <property type="entry name" value="PTH11-LIKE INTEGRAL MEMBRANE PROTEIN (AFU_ORTHOLOGUE AFUA_5G11245)"/>
    <property type="match status" value="1"/>
</dbReference>
<feature type="compositionally biased region" description="Polar residues" evidence="6">
    <location>
        <begin position="314"/>
        <end position="324"/>
    </location>
</feature>
<dbReference type="PANTHER" id="PTHR33048:SF57">
    <property type="entry name" value="INTEGRAL MEMBRANE PROTEIN-RELATED"/>
    <property type="match status" value="1"/>
</dbReference>
<evidence type="ECO:0000313" key="10">
    <source>
        <dbReference type="Proteomes" id="UP000701801"/>
    </source>
</evidence>
<feature type="region of interest" description="Disordered" evidence="6">
    <location>
        <begin position="306"/>
        <end position="355"/>
    </location>
</feature>
<feature type="domain" description="Rhodopsin" evidence="8">
    <location>
        <begin position="34"/>
        <end position="270"/>
    </location>
</feature>
<evidence type="ECO:0000259" key="8">
    <source>
        <dbReference type="Pfam" id="PF20684"/>
    </source>
</evidence>
<keyword evidence="4 7" id="KW-0472">Membrane</keyword>
<dbReference type="Pfam" id="PF20684">
    <property type="entry name" value="Fung_rhodopsin"/>
    <property type="match status" value="1"/>
</dbReference>
<dbReference type="GO" id="GO:0016020">
    <property type="term" value="C:membrane"/>
    <property type="evidence" value="ECO:0007669"/>
    <property type="project" value="UniProtKB-SubCell"/>
</dbReference>
<keyword evidence="10" id="KW-1185">Reference proteome</keyword>
<keyword evidence="3 7" id="KW-1133">Transmembrane helix</keyword>
<dbReference type="InterPro" id="IPR049326">
    <property type="entry name" value="Rhodopsin_dom_fungi"/>
</dbReference>
<dbReference type="OrthoDB" id="5273647at2759"/>
<feature type="transmembrane region" description="Helical" evidence="7">
    <location>
        <begin position="12"/>
        <end position="37"/>
    </location>
</feature>
<name>A0A9N9LZS5_9HELO</name>
<keyword evidence="2 7" id="KW-0812">Transmembrane</keyword>
<feature type="transmembrane region" description="Helical" evidence="7">
    <location>
        <begin position="250"/>
        <end position="269"/>
    </location>
</feature>
<evidence type="ECO:0000256" key="2">
    <source>
        <dbReference type="ARBA" id="ARBA00022692"/>
    </source>
</evidence>
<gene>
    <name evidence="9" type="ORF">HYALB_00012042</name>
</gene>
<evidence type="ECO:0000256" key="7">
    <source>
        <dbReference type="SAM" id="Phobius"/>
    </source>
</evidence>
<feature type="transmembrane region" description="Helical" evidence="7">
    <location>
        <begin position="208"/>
        <end position="230"/>
    </location>
</feature>
<evidence type="ECO:0000256" key="3">
    <source>
        <dbReference type="ARBA" id="ARBA00022989"/>
    </source>
</evidence>
<evidence type="ECO:0000313" key="9">
    <source>
        <dbReference type="EMBL" id="CAG8980451.1"/>
    </source>
</evidence>
<feature type="transmembrane region" description="Helical" evidence="7">
    <location>
        <begin position="134"/>
        <end position="159"/>
    </location>
</feature>
<sequence>MVETQGLSLSNGWANALLCLSIIFAVTTTASIILRLVAKRKNRQQLTGEDYTIFLAQFFLYVLIVLSIMAIFFGGVGHHTYDLPESMVPTFVKILLAIRVTHTVTVSLVKISICLFYTRIFFTNGFAVASRTAIGIILTWMIATIMAFFLICTPLPFYWDPTIIGGKCGNQRAAFTTIGTVDLITDVIVFMLPIPIIWRLQISKDNKVALSGVFGLGLSTVIICILRVMTLVRVDQDVTYSAAPPLLWSFLEPAVGITVACGPLVGPLLRGGRWVKGETTKGSRTGGSSARFERIDEPQHRLQSIHAQHGKSAPTLSPMGNVTGVTGGAGDTRLVSSSRKSKQENPGGLKSGFDV</sequence>
<evidence type="ECO:0000256" key="5">
    <source>
        <dbReference type="ARBA" id="ARBA00038359"/>
    </source>
</evidence>
<evidence type="ECO:0000256" key="6">
    <source>
        <dbReference type="SAM" id="MobiDB-lite"/>
    </source>
</evidence>
<comment type="similarity">
    <text evidence="5">Belongs to the SAT4 family.</text>
</comment>
<dbReference type="EMBL" id="CAJVRM010000388">
    <property type="protein sequence ID" value="CAG8980451.1"/>
    <property type="molecule type" value="Genomic_DNA"/>
</dbReference>
<proteinExistence type="inferred from homology"/>
<comment type="caution">
    <text evidence="9">The sequence shown here is derived from an EMBL/GenBank/DDBJ whole genome shotgun (WGS) entry which is preliminary data.</text>
</comment>
<organism evidence="9 10">
    <name type="scientific">Hymenoscyphus albidus</name>
    <dbReference type="NCBI Taxonomy" id="595503"/>
    <lineage>
        <taxon>Eukaryota</taxon>
        <taxon>Fungi</taxon>
        <taxon>Dikarya</taxon>
        <taxon>Ascomycota</taxon>
        <taxon>Pezizomycotina</taxon>
        <taxon>Leotiomycetes</taxon>
        <taxon>Helotiales</taxon>
        <taxon>Helotiaceae</taxon>
        <taxon>Hymenoscyphus</taxon>
    </lineage>
</organism>
<dbReference type="InterPro" id="IPR052337">
    <property type="entry name" value="SAT4-like"/>
</dbReference>